<sequence>MNNFKMKNVSTALFLAISALLLSWSCTGTKKENKESPPQNTLSSSVSDSALFHFWDQFDMQDTALVKNPEKGEQQLADFLGLLTKTPDSATRDKAAAIMLDKAKVNRTSFDYFIKQYEHYLYDGNSPMRNDIAYESVLRYLINTAVLTDLEKEGYRPTYKLVRQNRVNQTATDFSFELPNGQKQKLSETDAKFMLLMFYDPDCSHCKETIHQLRDNPQLVQLFTQLQIQIVAIDPWGDRSKWKQYQSELSYQWINGLDTDRQILSANLYDLKASPTIYLLDEHKKVLLKDTYLENVIQYFANAHK</sequence>
<feature type="signal peptide" evidence="1">
    <location>
        <begin position="1"/>
        <end position="30"/>
    </location>
</feature>
<feature type="domain" description="Thioredoxin" evidence="2">
    <location>
        <begin position="165"/>
        <end position="289"/>
    </location>
</feature>
<name>A0ABU0U026_9SPHI</name>
<proteinExistence type="predicted"/>
<evidence type="ECO:0000313" key="3">
    <source>
        <dbReference type="EMBL" id="MDQ1148164.1"/>
    </source>
</evidence>
<dbReference type="InterPro" id="IPR000866">
    <property type="entry name" value="AhpC/TSA"/>
</dbReference>
<dbReference type="Pfam" id="PF00578">
    <property type="entry name" value="AhpC-TSA"/>
    <property type="match status" value="1"/>
</dbReference>
<evidence type="ECO:0000313" key="4">
    <source>
        <dbReference type="Proteomes" id="UP001244640"/>
    </source>
</evidence>
<dbReference type="InterPro" id="IPR036249">
    <property type="entry name" value="Thioredoxin-like_sf"/>
</dbReference>
<dbReference type="EMBL" id="JAUTBA010000001">
    <property type="protein sequence ID" value="MDQ1148164.1"/>
    <property type="molecule type" value="Genomic_DNA"/>
</dbReference>
<evidence type="ECO:0000256" key="1">
    <source>
        <dbReference type="SAM" id="SignalP"/>
    </source>
</evidence>
<dbReference type="InterPro" id="IPR013766">
    <property type="entry name" value="Thioredoxin_domain"/>
</dbReference>
<dbReference type="Gene3D" id="3.40.30.10">
    <property type="entry name" value="Glutaredoxin"/>
    <property type="match status" value="1"/>
</dbReference>
<dbReference type="Pfam" id="PF17127">
    <property type="entry name" value="DUF5106"/>
    <property type="match status" value="1"/>
</dbReference>
<dbReference type="InterPro" id="IPR033395">
    <property type="entry name" value="DUF5106"/>
</dbReference>
<evidence type="ECO:0000259" key="2">
    <source>
        <dbReference type="PROSITE" id="PS51352"/>
    </source>
</evidence>
<accession>A0ABU0U026</accession>
<comment type="caution">
    <text evidence="3">The sequence shown here is derived from an EMBL/GenBank/DDBJ whole genome shotgun (WGS) entry which is preliminary data.</text>
</comment>
<dbReference type="Proteomes" id="UP001244640">
    <property type="component" value="Unassembled WGS sequence"/>
</dbReference>
<keyword evidence="4" id="KW-1185">Reference proteome</keyword>
<keyword evidence="1" id="KW-0732">Signal</keyword>
<protein>
    <submittedName>
        <fullName evidence="3">Peroxiredoxin</fullName>
    </submittedName>
</protein>
<dbReference type="RefSeq" id="WP_307184292.1">
    <property type="nucleotide sequence ID" value="NZ_JAUTBA010000001.1"/>
</dbReference>
<feature type="chain" id="PRO_5046824577" evidence="1">
    <location>
        <begin position="31"/>
        <end position="305"/>
    </location>
</feature>
<dbReference type="PROSITE" id="PS51352">
    <property type="entry name" value="THIOREDOXIN_2"/>
    <property type="match status" value="1"/>
</dbReference>
<gene>
    <name evidence="3" type="ORF">QE382_000148</name>
</gene>
<dbReference type="SUPFAM" id="SSF52833">
    <property type="entry name" value="Thioredoxin-like"/>
    <property type="match status" value="1"/>
</dbReference>
<organism evidence="3 4">
    <name type="scientific">Sphingobacterium zeae</name>
    <dbReference type="NCBI Taxonomy" id="1776859"/>
    <lineage>
        <taxon>Bacteria</taxon>
        <taxon>Pseudomonadati</taxon>
        <taxon>Bacteroidota</taxon>
        <taxon>Sphingobacteriia</taxon>
        <taxon>Sphingobacteriales</taxon>
        <taxon>Sphingobacteriaceae</taxon>
        <taxon>Sphingobacterium</taxon>
    </lineage>
</organism>
<reference evidence="3 4" key="1">
    <citation type="submission" date="2023-07" db="EMBL/GenBank/DDBJ databases">
        <title>Functional and genomic diversity of the sorghum phyllosphere microbiome.</title>
        <authorList>
            <person name="Shade A."/>
        </authorList>
    </citation>
    <scope>NUCLEOTIDE SEQUENCE [LARGE SCALE GENOMIC DNA]</scope>
    <source>
        <strain evidence="3 4">SORGH_AS_0892</strain>
    </source>
</reference>